<dbReference type="InterPro" id="IPR003959">
    <property type="entry name" value="ATPase_AAA_core"/>
</dbReference>
<proteinExistence type="predicted"/>
<evidence type="ECO:0000259" key="6">
    <source>
        <dbReference type="Pfam" id="PF14363"/>
    </source>
</evidence>
<evidence type="ECO:0000256" key="2">
    <source>
        <dbReference type="ARBA" id="ARBA00022801"/>
    </source>
</evidence>
<evidence type="ECO:0000256" key="3">
    <source>
        <dbReference type="ARBA" id="ARBA00022840"/>
    </source>
</evidence>
<keyword evidence="8" id="KW-1185">Reference proteome</keyword>
<dbReference type="Pfam" id="PF00004">
    <property type="entry name" value="AAA"/>
    <property type="match status" value="1"/>
</dbReference>
<dbReference type="InterPro" id="IPR050747">
    <property type="entry name" value="Mitochondrial_chaperone_BCS1"/>
</dbReference>
<dbReference type="PANTHER" id="PTHR23070">
    <property type="entry name" value="BCS1 AAA-TYPE ATPASE"/>
    <property type="match status" value="1"/>
</dbReference>
<evidence type="ECO:0000259" key="5">
    <source>
        <dbReference type="Pfam" id="PF00004"/>
    </source>
</evidence>
<evidence type="ECO:0000256" key="4">
    <source>
        <dbReference type="ARBA" id="ARBA00022842"/>
    </source>
</evidence>
<evidence type="ECO:0000313" key="8">
    <source>
        <dbReference type="Proteomes" id="UP001054252"/>
    </source>
</evidence>
<keyword evidence="3" id="KW-0067">ATP-binding</keyword>
<keyword evidence="4" id="KW-0460">Magnesium</keyword>
<feature type="domain" description="AAA-type ATPase N-terminal" evidence="6">
    <location>
        <begin position="22"/>
        <end position="119"/>
    </location>
</feature>
<sequence>MASVLSLLGAFTIIRSTIRELIPQEVRAYLWNLTQRFSSEFTLVIERTHGSSSNSLFKAAAIYLGGHVLASATVFDSTGGSPQRFLVGKSENVRNFTYALDKNSEIVDLFRGVPMKWKFRLDFSATTQIETRWYELCFNKKHAEIVKSEYLPHVLDTAKRLKDQTRTVKFHIIRRDWWCPSAVNIDHPMTFETLAMDADLKKNILDDLNSFINGKEYYKKIGRLWKRGYLLYGPPGTGKSSLIAAMANHLNFDIYNLNLSAVKSDSVLEDLLLQVSNRSIIVVEDIDCTIKLQNREAGEQVDSFPRVQAGPYVANKSHFSKLDS</sequence>
<reference evidence="7 8" key="1">
    <citation type="journal article" date="2021" name="Commun. Biol.">
        <title>The genome of Shorea leprosula (Dipterocarpaceae) highlights the ecological relevance of drought in aseasonal tropical rainforests.</title>
        <authorList>
            <person name="Ng K.K.S."/>
            <person name="Kobayashi M.J."/>
            <person name="Fawcett J.A."/>
            <person name="Hatakeyama M."/>
            <person name="Paape T."/>
            <person name="Ng C.H."/>
            <person name="Ang C.C."/>
            <person name="Tnah L.H."/>
            <person name="Lee C.T."/>
            <person name="Nishiyama T."/>
            <person name="Sese J."/>
            <person name="O'Brien M.J."/>
            <person name="Copetti D."/>
            <person name="Mohd Noor M.I."/>
            <person name="Ong R.C."/>
            <person name="Putra M."/>
            <person name="Sireger I.Z."/>
            <person name="Indrioko S."/>
            <person name="Kosugi Y."/>
            <person name="Izuno A."/>
            <person name="Isagi Y."/>
            <person name="Lee S.L."/>
            <person name="Shimizu K.K."/>
        </authorList>
    </citation>
    <scope>NUCLEOTIDE SEQUENCE [LARGE SCALE GENOMIC DNA]</scope>
    <source>
        <strain evidence="7">214</strain>
    </source>
</reference>
<dbReference type="GO" id="GO:0016887">
    <property type="term" value="F:ATP hydrolysis activity"/>
    <property type="evidence" value="ECO:0007669"/>
    <property type="project" value="InterPro"/>
</dbReference>
<accession>A0AAV5LVN9</accession>
<dbReference type="Pfam" id="PF14363">
    <property type="entry name" value="AAA_assoc"/>
    <property type="match status" value="1"/>
</dbReference>
<gene>
    <name evidence="7" type="ORF">SLEP1_g49006</name>
</gene>
<evidence type="ECO:0000256" key="1">
    <source>
        <dbReference type="ARBA" id="ARBA00001946"/>
    </source>
</evidence>
<keyword evidence="3" id="KW-0547">Nucleotide-binding</keyword>
<dbReference type="EMBL" id="BPVZ01000150">
    <property type="protein sequence ID" value="GKV41476.1"/>
    <property type="molecule type" value="Genomic_DNA"/>
</dbReference>
<comment type="caution">
    <text evidence="7">The sequence shown here is derived from an EMBL/GenBank/DDBJ whole genome shotgun (WGS) entry which is preliminary data.</text>
</comment>
<dbReference type="InterPro" id="IPR027417">
    <property type="entry name" value="P-loop_NTPase"/>
</dbReference>
<name>A0AAV5LVN9_9ROSI</name>
<dbReference type="AlphaFoldDB" id="A0AAV5LVN9"/>
<keyword evidence="2" id="KW-0378">Hydrolase</keyword>
<comment type="cofactor">
    <cofactor evidence="1">
        <name>Mg(2+)</name>
        <dbReference type="ChEBI" id="CHEBI:18420"/>
    </cofactor>
</comment>
<dbReference type="Gene3D" id="3.40.50.300">
    <property type="entry name" value="P-loop containing nucleotide triphosphate hydrolases"/>
    <property type="match status" value="1"/>
</dbReference>
<feature type="domain" description="ATPase AAA-type core" evidence="5">
    <location>
        <begin position="229"/>
        <end position="296"/>
    </location>
</feature>
<dbReference type="Proteomes" id="UP001054252">
    <property type="component" value="Unassembled WGS sequence"/>
</dbReference>
<dbReference type="InterPro" id="IPR025753">
    <property type="entry name" value="AAA_N_dom"/>
</dbReference>
<evidence type="ECO:0000313" key="7">
    <source>
        <dbReference type="EMBL" id="GKV41476.1"/>
    </source>
</evidence>
<dbReference type="GO" id="GO:0005524">
    <property type="term" value="F:ATP binding"/>
    <property type="evidence" value="ECO:0007669"/>
    <property type="project" value="UniProtKB-KW"/>
</dbReference>
<protein>
    <submittedName>
        <fullName evidence="7">Uncharacterized protein</fullName>
    </submittedName>
</protein>
<organism evidence="7 8">
    <name type="scientific">Rubroshorea leprosula</name>
    <dbReference type="NCBI Taxonomy" id="152421"/>
    <lineage>
        <taxon>Eukaryota</taxon>
        <taxon>Viridiplantae</taxon>
        <taxon>Streptophyta</taxon>
        <taxon>Embryophyta</taxon>
        <taxon>Tracheophyta</taxon>
        <taxon>Spermatophyta</taxon>
        <taxon>Magnoliopsida</taxon>
        <taxon>eudicotyledons</taxon>
        <taxon>Gunneridae</taxon>
        <taxon>Pentapetalae</taxon>
        <taxon>rosids</taxon>
        <taxon>malvids</taxon>
        <taxon>Malvales</taxon>
        <taxon>Dipterocarpaceae</taxon>
        <taxon>Rubroshorea</taxon>
    </lineage>
</organism>
<dbReference type="SUPFAM" id="SSF52540">
    <property type="entry name" value="P-loop containing nucleoside triphosphate hydrolases"/>
    <property type="match status" value="1"/>
</dbReference>